<feature type="compositionally biased region" description="Low complexity" evidence="1">
    <location>
        <begin position="273"/>
        <end position="284"/>
    </location>
</feature>
<feature type="region of interest" description="Disordered" evidence="1">
    <location>
        <begin position="81"/>
        <end position="115"/>
    </location>
</feature>
<dbReference type="AlphaFoldDB" id="A0A8H6J0W0"/>
<keyword evidence="3" id="KW-1185">Reference proteome</keyword>
<gene>
    <name evidence="2" type="ORF">CSOJ01_10222</name>
</gene>
<proteinExistence type="predicted"/>
<reference evidence="2 3" key="1">
    <citation type="journal article" date="2020" name="Phytopathology">
        <title>Genome Sequence Resources of Colletotrichum truncatum, C. plurivorum, C. musicola, and C. sojae: Four Species Pathogenic to Soybean (Glycine max).</title>
        <authorList>
            <person name="Rogerio F."/>
            <person name="Boufleur T.R."/>
            <person name="Ciampi-Guillardi M."/>
            <person name="Sukno S.A."/>
            <person name="Thon M.R."/>
            <person name="Massola Junior N.S."/>
            <person name="Baroncelli R."/>
        </authorList>
    </citation>
    <scope>NUCLEOTIDE SEQUENCE [LARGE SCALE GENOMIC DNA]</scope>
    <source>
        <strain evidence="2 3">LFN0009</strain>
    </source>
</reference>
<dbReference type="EMBL" id="WIGN01000210">
    <property type="protein sequence ID" value="KAF6804370.1"/>
    <property type="molecule type" value="Genomic_DNA"/>
</dbReference>
<accession>A0A8H6J0W0</accession>
<dbReference type="Proteomes" id="UP000652219">
    <property type="component" value="Unassembled WGS sequence"/>
</dbReference>
<evidence type="ECO:0000256" key="1">
    <source>
        <dbReference type="SAM" id="MobiDB-lite"/>
    </source>
</evidence>
<sequence>MDNPQIRKMPVVFNRPVHFERPVVLVTKSSPQRTGSISSESNDDTFDDFSETASSLVERANYQGSFASLNDSFSDISREYTTSRAQRTHTAETYTPSDGNADDTNKATRQNVPKRRSSVMLLRPRRRSKPAAIATISEMAEVAKEAEITEARKKAVEEATQFLQDFIQNNWWYNFSQGGVKIHCDLTIDQLANIGRMNQAEGLVECGKLLKAPVIHDAVVYSLWKELSERAAPRDAPIKLGVGPATPMMSNSEVTEQRGVKLTLDTTPKGLTPRPRSLSRRVSLNDLAMTSSRPSSSSGKLAAVPEEERRKSDVGLAPLVRADSVMCTTCGSRAVGDYRRKSDGNVPENGEEDGKEEVKEEGKENTKEERYVKDTRRSRRLFCGRWFGRSRS</sequence>
<protein>
    <submittedName>
        <fullName evidence="2">Uncharacterized protein</fullName>
    </submittedName>
</protein>
<feature type="region of interest" description="Disordered" evidence="1">
    <location>
        <begin position="265"/>
        <end position="315"/>
    </location>
</feature>
<comment type="caution">
    <text evidence="2">The sequence shown here is derived from an EMBL/GenBank/DDBJ whole genome shotgun (WGS) entry which is preliminary data.</text>
</comment>
<feature type="compositionally biased region" description="Polar residues" evidence="1">
    <location>
        <begin position="288"/>
        <end position="299"/>
    </location>
</feature>
<feature type="compositionally biased region" description="Basic and acidic residues" evidence="1">
    <location>
        <begin position="356"/>
        <end position="373"/>
    </location>
</feature>
<name>A0A8H6J0W0_9PEZI</name>
<feature type="region of interest" description="Disordered" evidence="1">
    <location>
        <begin position="335"/>
        <end position="373"/>
    </location>
</feature>
<evidence type="ECO:0000313" key="2">
    <source>
        <dbReference type="EMBL" id="KAF6804370.1"/>
    </source>
</evidence>
<evidence type="ECO:0000313" key="3">
    <source>
        <dbReference type="Proteomes" id="UP000652219"/>
    </source>
</evidence>
<organism evidence="2 3">
    <name type="scientific">Colletotrichum sojae</name>
    <dbReference type="NCBI Taxonomy" id="2175907"/>
    <lineage>
        <taxon>Eukaryota</taxon>
        <taxon>Fungi</taxon>
        <taxon>Dikarya</taxon>
        <taxon>Ascomycota</taxon>
        <taxon>Pezizomycotina</taxon>
        <taxon>Sordariomycetes</taxon>
        <taxon>Hypocreomycetidae</taxon>
        <taxon>Glomerellales</taxon>
        <taxon>Glomerellaceae</taxon>
        <taxon>Colletotrichum</taxon>
        <taxon>Colletotrichum orchidearum species complex</taxon>
    </lineage>
</organism>